<evidence type="ECO:0000313" key="1">
    <source>
        <dbReference type="EMBL" id="MBB5804670.1"/>
    </source>
</evidence>
<sequence>MSEIRITSVAAEDKERIERWARAQNLRLTTAVKKALLDTVDQWERGENVDNG</sequence>
<organism evidence="1 2">
    <name type="scientific">Saccharothrix ecbatanensis</name>
    <dbReference type="NCBI Taxonomy" id="1105145"/>
    <lineage>
        <taxon>Bacteria</taxon>
        <taxon>Bacillati</taxon>
        <taxon>Actinomycetota</taxon>
        <taxon>Actinomycetes</taxon>
        <taxon>Pseudonocardiales</taxon>
        <taxon>Pseudonocardiaceae</taxon>
        <taxon>Saccharothrix</taxon>
    </lineage>
</organism>
<dbReference type="Proteomes" id="UP000552097">
    <property type="component" value="Unassembled WGS sequence"/>
</dbReference>
<keyword evidence="2" id="KW-1185">Reference proteome</keyword>
<name>A0A7W9M262_9PSEU</name>
<gene>
    <name evidence="1" type="ORF">F4560_004438</name>
</gene>
<dbReference type="RefSeq" id="WP_184922676.1">
    <property type="nucleotide sequence ID" value="NZ_JACHMO010000001.1"/>
</dbReference>
<dbReference type="AlphaFoldDB" id="A0A7W9M262"/>
<protein>
    <submittedName>
        <fullName evidence="1">Uncharacterized protein</fullName>
    </submittedName>
</protein>
<accession>A0A7W9M262</accession>
<proteinExistence type="predicted"/>
<evidence type="ECO:0000313" key="2">
    <source>
        <dbReference type="Proteomes" id="UP000552097"/>
    </source>
</evidence>
<dbReference type="EMBL" id="JACHMO010000001">
    <property type="protein sequence ID" value="MBB5804670.1"/>
    <property type="molecule type" value="Genomic_DNA"/>
</dbReference>
<reference evidence="1 2" key="1">
    <citation type="submission" date="2020-08" db="EMBL/GenBank/DDBJ databases">
        <title>Sequencing the genomes of 1000 actinobacteria strains.</title>
        <authorList>
            <person name="Klenk H.-P."/>
        </authorList>
    </citation>
    <scope>NUCLEOTIDE SEQUENCE [LARGE SCALE GENOMIC DNA]</scope>
    <source>
        <strain evidence="1 2">DSM 45486</strain>
    </source>
</reference>
<comment type="caution">
    <text evidence="1">The sequence shown here is derived from an EMBL/GenBank/DDBJ whole genome shotgun (WGS) entry which is preliminary data.</text>
</comment>